<protein>
    <submittedName>
        <fullName evidence="1">Uncharacterized protein</fullName>
    </submittedName>
</protein>
<keyword evidence="2" id="KW-1185">Reference proteome</keyword>
<evidence type="ECO:0000313" key="2">
    <source>
        <dbReference type="Proteomes" id="UP000215335"/>
    </source>
</evidence>
<sequence>MTDELRSYGEGTSIETMMSVAPKFYAFRAITPDTCATIECSKINFDSIKSLIDDEFGENADKSDNDTVKDKRTIKATILANRTLLSQ</sequence>
<name>A0A232EGI6_9HYME</name>
<dbReference type="EMBL" id="NNAY01004750">
    <property type="protein sequence ID" value="OXU17470.1"/>
    <property type="molecule type" value="Genomic_DNA"/>
</dbReference>
<proteinExistence type="predicted"/>
<comment type="caution">
    <text evidence="1">The sequence shown here is derived from an EMBL/GenBank/DDBJ whole genome shotgun (WGS) entry which is preliminary data.</text>
</comment>
<organism evidence="1 2">
    <name type="scientific">Trichomalopsis sarcophagae</name>
    <dbReference type="NCBI Taxonomy" id="543379"/>
    <lineage>
        <taxon>Eukaryota</taxon>
        <taxon>Metazoa</taxon>
        <taxon>Ecdysozoa</taxon>
        <taxon>Arthropoda</taxon>
        <taxon>Hexapoda</taxon>
        <taxon>Insecta</taxon>
        <taxon>Pterygota</taxon>
        <taxon>Neoptera</taxon>
        <taxon>Endopterygota</taxon>
        <taxon>Hymenoptera</taxon>
        <taxon>Apocrita</taxon>
        <taxon>Proctotrupomorpha</taxon>
        <taxon>Chalcidoidea</taxon>
        <taxon>Pteromalidae</taxon>
        <taxon>Pteromalinae</taxon>
        <taxon>Trichomalopsis</taxon>
    </lineage>
</organism>
<dbReference type="Proteomes" id="UP000215335">
    <property type="component" value="Unassembled WGS sequence"/>
</dbReference>
<dbReference type="OrthoDB" id="6119432at2759"/>
<gene>
    <name evidence="1" type="ORF">TSAR_004964</name>
</gene>
<dbReference type="AlphaFoldDB" id="A0A232EGI6"/>
<evidence type="ECO:0000313" key="1">
    <source>
        <dbReference type="EMBL" id="OXU17470.1"/>
    </source>
</evidence>
<accession>A0A232EGI6</accession>
<reference evidence="1 2" key="1">
    <citation type="journal article" date="2017" name="Curr. Biol.">
        <title>The Evolution of Venom by Co-option of Single-Copy Genes.</title>
        <authorList>
            <person name="Martinson E.O."/>
            <person name="Mrinalini"/>
            <person name="Kelkar Y.D."/>
            <person name="Chang C.H."/>
            <person name="Werren J.H."/>
        </authorList>
    </citation>
    <scope>NUCLEOTIDE SEQUENCE [LARGE SCALE GENOMIC DNA]</scope>
    <source>
        <strain evidence="1 2">Alberta</strain>
        <tissue evidence="1">Whole body</tissue>
    </source>
</reference>